<dbReference type="InterPro" id="IPR016182">
    <property type="entry name" value="Cu_amine_oxidase_N-reg"/>
</dbReference>
<keyword evidence="3" id="KW-1133">Transmembrane helix</keyword>
<accession>A0ABU6SEI3</accession>
<feature type="region of interest" description="Disordered" evidence="2">
    <location>
        <begin position="207"/>
        <end position="246"/>
    </location>
</feature>
<dbReference type="EC" id="1.4.3.-" evidence="1"/>
<comment type="caution">
    <text evidence="6">The sequence shown here is derived from an EMBL/GenBank/DDBJ whole genome shotgun (WGS) entry which is preliminary data.</text>
</comment>
<keyword evidence="1" id="KW-0801">TPQ</keyword>
<dbReference type="Gene3D" id="3.10.450.40">
    <property type="match status" value="1"/>
</dbReference>
<keyword evidence="1" id="KW-0186">Copper</keyword>
<comment type="cofactor">
    <cofactor evidence="1">
        <name>Cu cation</name>
        <dbReference type="ChEBI" id="CHEBI:23378"/>
    </cofactor>
    <text evidence="1">Contains 1 topaquinone per subunit.</text>
</comment>
<reference evidence="6 7" key="1">
    <citation type="journal article" date="2023" name="Plants (Basel)">
        <title>Bridging the Gap: Combining Genomics and Transcriptomics Approaches to Understand Stylosanthes scabra, an Orphan Legume from the Brazilian Caatinga.</title>
        <authorList>
            <person name="Ferreira-Neto J.R.C."/>
            <person name="da Silva M.D."/>
            <person name="Binneck E."/>
            <person name="de Melo N.F."/>
            <person name="da Silva R.H."/>
            <person name="de Melo A.L.T.M."/>
            <person name="Pandolfi V."/>
            <person name="Bustamante F.O."/>
            <person name="Brasileiro-Vidal A.C."/>
            <person name="Benko-Iseppon A.M."/>
        </authorList>
    </citation>
    <scope>NUCLEOTIDE SEQUENCE [LARGE SCALE GENOMIC DNA]</scope>
    <source>
        <tissue evidence="6">Leaves</tissue>
    </source>
</reference>
<proteinExistence type="inferred from homology"/>
<evidence type="ECO:0000256" key="1">
    <source>
        <dbReference type="RuleBase" id="RU000672"/>
    </source>
</evidence>
<dbReference type="InterPro" id="IPR004332">
    <property type="entry name" value="Transposase_MuDR"/>
</dbReference>
<comment type="similarity">
    <text evidence="1">Belongs to the copper/topaquinone oxidase family.</text>
</comment>
<feature type="compositionally biased region" description="Acidic residues" evidence="2">
    <location>
        <begin position="227"/>
        <end position="246"/>
    </location>
</feature>
<dbReference type="InterPro" id="IPR015800">
    <property type="entry name" value="Cu_amine_oxidase_N2"/>
</dbReference>
<dbReference type="Pfam" id="PF02727">
    <property type="entry name" value="Cu_amine_oxidN2"/>
    <property type="match status" value="1"/>
</dbReference>
<feature type="domain" description="Copper amine oxidase N2-terminal" evidence="4">
    <location>
        <begin position="52"/>
        <end position="133"/>
    </location>
</feature>
<protein>
    <recommendedName>
        <fullName evidence="1">Amine oxidase</fullName>
        <ecNumber evidence="1">1.4.3.-</ecNumber>
    </recommendedName>
</protein>
<dbReference type="InterPro" id="IPR000269">
    <property type="entry name" value="Cu_amine_oxidase"/>
</dbReference>
<sequence>MEGIKLRSSFVLSISIALFLLFTWVHFPSSSPNNYFIKKPHTTQHESDVPHHPLDPLTVTEFNKVRAILATHPLFESSSTYSFHTIALEEPHKELVLKWKRGDPLLPRKASVIAMVNGKSHILLVDLNTAELQRGLCECIDGHVLKSVNRILYRMTVQLFAAAIYFDTMAIVDEVSMRQMMQCYQQTRMHVPAMELFVDFDRLSEVEEDSEMDNEKQTVLQENLNDREDELEATYDVDDEDEDDEEGRPIVALQGSSKQPMNEGVGGVPPFTQDASAPPMNQHPLDVPSFMFAVDFVALNAPEFAECENMAVAAPEDGEFMVGMEYSSRKAVISAIRTYHINRGVDYVVHESKPQTFFAKCKSFGEGCDWLIRASFIQKRFQLPIS</sequence>
<keyword evidence="1" id="KW-0560">Oxidoreductase</keyword>
<evidence type="ECO:0000259" key="4">
    <source>
        <dbReference type="Pfam" id="PF02727"/>
    </source>
</evidence>
<keyword evidence="3" id="KW-0812">Transmembrane</keyword>
<name>A0ABU6SEI3_9FABA</name>
<evidence type="ECO:0000259" key="5">
    <source>
        <dbReference type="Pfam" id="PF03108"/>
    </source>
</evidence>
<dbReference type="Pfam" id="PF03108">
    <property type="entry name" value="DBD_Tnp_Mut"/>
    <property type="match status" value="1"/>
</dbReference>
<keyword evidence="7" id="KW-1185">Reference proteome</keyword>
<gene>
    <name evidence="6" type="ORF">PIB30_039130</name>
</gene>
<evidence type="ECO:0000313" key="6">
    <source>
        <dbReference type="EMBL" id="MED6134670.1"/>
    </source>
</evidence>
<dbReference type="EMBL" id="JASCZI010060620">
    <property type="protein sequence ID" value="MED6134670.1"/>
    <property type="molecule type" value="Genomic_DNA"/>
</dbReference>
<dbReference type="PANTHER" id="PTHR10638:SF41">
    <property type="entry name" value="AMINE OXIDASE"/>
    <property type="match status" value="1"/>
</dbReference>
<evidence type="ECO:0000256" key="2">
    <source>
        <dbReference type="SAM" id="MobiDB-lite"/>
    </source>
</evidence>
<feature type="transmembrane region" description="Helical" evidence="3">
    <location>
        <begin position="9"/>
        <end position="27"/>
    </location>
</feature>
<dbReference type="Proteomes" id="UP001341840">
    <property type="component" value="Unassembled WGS sequence"/>
</dbReference>
<keyword evidence="3" id="KW-0472">Membrane</keyword>
<comment type="PTM">
    <text evidence="1">Topaquinone (TPQ) is generated by copper-dependent autoxidation of a specific tyrosyl residue.</text>
</comment>
<dbReference type="PANTHER" id="PTHR10638">
    <property type="entry name" value="COPPER AMINE OXIDASE"/>
    <property type="match status" value="1"/>
</dbReference>
<feature type="domain" description="Transposase MuDR plant" evidence="5">
    <location>
        <begin position="320"/>
        <end position="379"/>
    </location>
</feature>
<organism evidence="6 7">
    <name type="scientific">Stylosanthes scabra</name>
    <dbReference type="NCBI Taxonomy" id="79078"/>
    <lineage>
        <taxon>Eukaryota</taxon>
        <taxon>Viridiplantae</taxon>
        <taxon>Streptophyta</taxon>
        <taxon>Embryophyta</taxon>
        <taxon>Tracheophyta</taxon>
        <taxon>Spermatophyta</taxon>
        <taxon>Magnoliopsida</taxon>
        <taxon>eudicotyledons</taxon>
        <taxon>Gunneridae</taxon>
        <taxon>Pentapetalae</taxon>
        <taxon>rosids</taxon>
        <taxon>fabids</taxon>
        <taxon>Fabales</taxon>
        <taxon>Fabaceae</taxon>
        <taxon>Papilionoideae</taxon>
        <taxon>50 kb inversion clade</taxon>
        <taxon>dalbergioids sensu lato</taxon>
        <taxon>Dalbergieae</taxon>
        <taxon>Pterocarpus clade</taxon>
        <taxon>Stylosanthes</taxon>
    </lineage>
</organism>
<keyword evidence="1" id="KW-0479">Metal-binding</keyword>
<evidence type="ECO:0000256" key="3">
    <source>
        <dbReference type="SAM" id="Phobius"/>
    </source>
</evidence>
<dbReference type="SUPFAM" id="SSF54416">
    <property type="entry name" value="Amine oxidase N-terminal region"/>
    <property type="match status" value="1"/>
</dbReference>
<evidence type="ECO:0000313" key="7">
    <source>
        <dbReference type="Proteomes" id="UP001341840"/>
    </source>
</evidence>